<evidence type="ECO:0000313" key="3">
    <source>
        <dbReference type="EMBL" id="NIJ07064.1"/>
    </source>
</evidence>
<dbReference type="SUPFAM" id="SSF54427">
    <property type="entry name" value="NTF2-like"/>
    <property type="match status" value="1"/>
</dbReference>
<proteinExistence type="predicted"/>
<organism evidence="3 4">
    <name type="scientific">Sphingomonas vulcanisoli</name>
    <dbReference type="NCBI Taxonomy" id="1658060"/>
    <lineage>
        <taxon>Bacteria</taxon>
        <taxon>Pseudomonadati</taxon>
        <taxon>Pseudomonadota</taxon>
        <taxon>Alphaproteobacteria</taxon>
        <taxon>Sphingomonadales</taxon>
        <taxon>Sphingomonadaceae</taxon>
        <taxon>Sphingomonas</taxon>
    </lineage>
</organism>
<name>A0ABX0TQR0_9SPHN</name>
<accession>A0ABX0TQR0</accession>
<dbReference type="InterPro" id="IPR032710">
    <property type="entry name" value="NTF2-like_dom_sf"/>
</dbReference>
<reference evidence="3 4" key="1">
    <citation type="submission" date="2020-03" db="EMBL/GenBank/DDBJ databases">
        <title>Genomic Encyclopedia of Type Strains, Phase III (KMG-III): the genomes of soil and plant-associated and newly described type strains.</title>
        <authorList>
            <person name="Whitman W."/>
        </authorList>
    </citation>
    <scope>NUCLEOTIDE SEQUENCE [LARGE SCALE GENOMIC DNA]</scope>
    <source>
        <strain evidence="3 4">CECT 8804</strain>
    </source>
</reference>
<dbReference type="RefSeq" id="WP_167071881.1">
    <property type="nucleotide sequence ID" value="NZ_JAAOZC010000001.1"/>
</dbReference>
<feature type="chain" id="PRO_5046521572" evidence="1">
    <location>
        <begin position="17"/>
        <end position="141"/>
    </location>
</feature>
<keyword evidence="1" id="KW-0732">Signal</keyword>
<feature type="signal peptide" evidence="1">
    <location>
        <begin position="1"/>
        <end position="16"/>
    </location>
</feature>
<evidence type="ECO:0000313" key="4">
    <source>
        <dbReference type="Proteomes" id="UP000727456"/>
    </source>
</evidence>
<dbReference type="Pfam" id="PF14534">
    <property type="entry name" value="DUF4440"/>
    <property type="match status" value="1"/>
</dbReference>
<evidence type="ECO:0000256" key="1">
    <source>
        <dbReference type="SAM" id="SignalP"/>
    </source>
</evidence>
<comment type="caution">
    <text evidence="3">The sequence shown here is derived from an EMBL/GenBank/DDBJ whole genome shotgun (WGS) entry which is preliminary data.</text>
</comment>
<dbReference type="EMBL" id="JAAOZC010000001">
    <property type="protein sequence ID" value="NIJ07064.1"/>
    <property type="molecule type" value="Genomic_DNA"/>
</dbReference>
<dbReference type="Proteomes" id="UP000727456">
    <property type="component" value="Unassembled WGS sequence"/>
</dbReference>
<evidence type="ECO:0000259" key="2">
    <source>
        <dbReference type="Pfam" id="PF14534"/>
    </source>
</evidence>
<sequence length="141" mass="15276">MRLAALALALAAPALAQPVSPNAEVLAAAHAFDDAQLHGDRATLERMLAPEYRVAHASGRIGDRREFIEGFAAPGHTLEPFQIVEPLFLRVAPDVAIVGGETTFKGTEGGTAFTQHYRYADTLVKRDGRWLVIYTQVTPLP</sequence>
<keyword evidence="4" id="KW-1185">Reference proteome</keyword>
<dbReference type="InterPro" id="IPR027843">
    <property type="entry name" value="DUF4440"/>
</dbReference>
<feature type="domain" description="DUF4440" evidence="2">
    <location>
        <begin position="26"/>
        <end position="131"/>
    </location>
</feature>
<protein>
    <submittedName>
        <fullName evidence="3">Ketosteroid isomerase-like protein</fullName>
    </submittedName>
</protein>
<gene>
    <name evidence="3" type="ORF">FHS31_000646</name>
</gene>
<dbReference type="Gene3D" id="3.10.450.50">
    <property type="match status" value="1"/>
</dbReference>